<keyword evidence="4" id="KW-0677">Repeat</keyword>
<evidence type="ECO:0000256" key="1">
    <source>
        <dbReference type="ARBA" id="ARBA00008619"/>
    </source>
</evidence>
<name>A0ABV0NC86_9TELE</name>
<evidence type="ECO:0000256" key="7">
    <source>
        <dbReference type="ARBA" id="ARBA00023242"/>
    </source>
</evidence>
<dbReference type="PANTHER" id="PTHR14514:SF3">
    <property type="entry name" value="NESPRIN-1"/>
    <property type="match status" value="1"/>
</dbReference>
<accession>A0ABV0NC86</accession>
<dbReference type="Pfam" id="PF10541">
    <property type="entry name" value="KASH"/>
    <property type="match status" value="1"/>
</dbReference>
<feature type="topological domain" description="Perinuclear space" evidence="9">
    <location>
        <begin position="280"/>
        <end position="309"/>
    </location>
</feature>
<evidence type="ECO:0000256" key="6">
    <source>
        <dbReference type="ARBA" id="ARBA00023136"/>
    </source>
</evidence>
<organism evidence="11 12">
    <name type="scientific">Goodea atripinnis</name>
    <dbReference type="NCBI Taxonomy" id="208336"/>
    <lineage>
        <taxon>Eukaryota</taxon>
        <taxon>Metazoa</taxon>
        <taxon>Chordata</taxon>
        <taxon>Craniata</taxon>
        <taxon>Vertebrata</taxon>
        <taxon>Euteleostomi</taxon>
        <taxon>Actinopterygii</taxon>
        <taxon>Neopterygii</taxon>
        <taxon>Teleostei</taxon>
        <taxon>Neoteleostei</taxon>
        <taxon>Acanthomorphata</taxon>
        <taxon>Ovalentaria</taxon>
        <taxon>Atherinomorphae</taxon>
        <taxon>Cyprinodontiformes</taxon>
        <taxon>Goodeidae</taxon>
        <taxon>Goodea</taxon>
    </lineage>
</organism>
<dbReference type="SUPFAM" id="SSF46966">
    <property type="entry name" value="Spectrin repeat"/>
    <property type="match status" value="1"/>
</dbReference>
<comment type="similarity">
    <text evidence="1">Belongs to the nesprin family.</text>
</comment>
<dbReference type="SMART" id="SM01249">
    <property type="entry name" value="KASH"/>
    <property type="match status" value="1"/>
</dbReference>
<keyword evidence="2" id="KW-0597">Phosphoprotein</keyword>
<sequence>MLLCMHLQSALSSNQELQKGMEAHKSEVLSINLSSADFLQSELDSEEAWELRDQLKEINSRWDRLGTSLKDWREELQRALMQCQEFHEMSHGLLLWLENIDRRRNEVLPISQKADYKTLRHHHKTLMVRKIKCELLDSQQKASSLQDLSTQLLVNTKPQTPQTSEQNHSQGSECLEAREKVHVIWNRLRLLQREVSSDLELLEKRLEAMEVQQVRGFLMPNRSPGAAGCVSSRSDLPDGVSSQSSSSNYQSFLLRVFRAALPVQLLLLLLIGLACLVPMTEEDYSCHHANNFARSFHPMLRYTNGPPPI</sequence>
<evidence type="ECO:0000256" key="2">
    <source>
        <dbReference type="ARBA" id="ARBA00022553"/>
    </source>
</evidence>
<keyword evidence="5" id="KW-1133">Transmembrane helix</keyword>
<dbReference type="Proteomes" id="UP001476798">
    <property type="component" value="Unassembled WGS sequence"/>
</dbReference>
<keyword evidence="3 9" id="KW-0812">Transmembrane</keyword>
<evidence type="ECO:0000256" key="3">
    <source>
        <dbReference type="ARBA" id="ARBA00022692"/>
    </source>
</evidence>
<feature type="domain" description="KASH" evidence="10">
    <location>
        <begin position="250"/>
        <end position="309"/>
    </location>
</feature>
<dbReference type="EMBL" id="JAHRIO010031912">
    <property type="protein sequence ID" value="MEQ2169012.1"/>
    <property type="molecule type" value="Genomic_DNA"/>
</dbReference>
<evidence type="ECO:0000256" key="5">
    <source>
        <dbReference type="ARBA" id="ARBA00022989"/>
    </source>
</evidence>
<proteinExistence type="inferred from homology"/>
<comment type="subcellular location">
    <subcellularLocation>
        <location evidence="8">Nucleus outer membrane</location>
        <topology evidence="8">Single-pass type IV membrane protein</topology>
    </subcellularLocation>
</comment>
<keyword evidence="12" id="KW-1185">Reference proteome</keyword>
<evidence type="ECO:0000313" key="12">
    <source>
        <dbReference type="Proteomes" id="UP001476798"/>
    </source>
</evidence>
<evidence type="ECO:0000259" key="10">
    <source>
        <dbReference type="PROSITE" id="PS51049"/>
    </source>
</evidence>
<dbReference type="InterPro" id="IPR012315">
    <property type="entry name" value="KASH"/>
</dbReference>
<evidence type="ECO:0000313" key="11">
    <source>
        <dbReference type="EMBL" id="MEQ2169012.1"/>
    </source>
</evidence>
<reference evidence="11 12" key="1">
    <citation type="submission" date="2021-06" db="EMBL/GenBank/DDBJ databases">
        <authorList>
            <person name="Palmer J.M."/>
        </authorList>
    </citation>
    <scope>NUCLEOTIDE SEQUENCE [LARGE SCALE GENOMIC DNA]</scope>
    <source>
        <strain evidence="11 12">GA_2019</strain>
        <tissue evidence="11">Muscle</tissue>
    </source>
</reference>
<feature type="topological domain" description="Cytoplasmic" evidence="9">
    <location>
        <begin position="1"/>
        <end position="258"/>
    </location>
</feature>
<dbReference type="PANTHER" id="PTHR14514">
    <property type="entry name" value="PKA ANCHORING PROTEIN"/>
    <property type="match status" value="1"/>
</dbReference>
<comment type="caution">
    <text evidence="11">The sequence shown here is derived from an EMBL/GenBank/DDBJ whole genome shotgun (WGS) entry which is preliminary data.</text>
</comment>
<dbReference type="PROSITE" id="PS51049">
    <property type="entry name" value="KASH"/>
    <property type="match status" value="1"/>
</dbReference>
<dbReference type="Gene3D" id="1.20.58.60">
    <property type="match status" value="1"/>
</dbReference>
<protein>
    <recommendedName>
        <fullName evidence="10">KASH domain-containing protein</fullName>
    </recommendedName>
</protein>
<keyword evidence="6 9" id="KW-0472">Membrane</keyword>
<evidence type="ECO:0000256" key="4">
    <source>
        <dbReference type="ARBA" id="ARBA00022737"/>
    </source>
</evidence>
<evidence type="ECO:0000256" key="8">
    <source>
        <dbReference type="ARBA" id="ARBA00046312"/>
    </source>
</evidence>
<evidence type="ECO:0000256" key="9">
    <source>
        <dbReference type="PROSITE-ProRule" id="PRU00385"/>
    </source>
</evidence>
<gene>
    <name evidence="11" type="ORF">GOODEAATRI_020566</name>
</gene>
<keyword evidence="7" id="KW-0539">Nucleus</keyword>